<dbReference type="EMBL" id="KN818298">
    <property type="protein sequence ID" value="KIL60479.1"/>
    <property type="molecule type" value="Genomic_DNA"/>
</dbReference>
<protein>
    <submittedName>
        <fullName evidence="1">Uncharacterized protein</fullName>
    </submittedName>
</protein>
<accession>A0A0C2T1Y5</accession>
<dbReference type="HOGENOM" id="CLU_3086761_0_0_1"/>
<name>A0A0C2T1Y5_AMAMK</name>
<reference evidence="1 2" key="1">
    <citation type="submission" date="2014-04" db="EMBL/GenBank/DDBJ databases">
        <title>Evolutionary Origins and Diversification of the Mycorrhizal Mutualists.</title>
        <authorList>
            <consortium name="DOE Joint Genome Institute"/>
            <consortium name="Mycorrhizal Genomics Consortium"/>
            <person name="Kohler A."/>
            <person name="Kuo A."/>
            <person name="Nagy L.G."/>
            <person name="Floudas D."/>
            <person name="Copeland A."/>
            <person name="Barry K.W."/>
            <person name="Cichocki N."/>
            <person name="Veneault-Fourrey C."/>
            <person name="LaButti K."/>
            <person name="Lindquist E.A."/>
            <person name="Lipzen A."/>
            <person name="Lundell T."/>
            <person name="Morin E."/>
            <person name="Murat C."/>
            <person name="Riley R."/>
            <person name="Ohm R."/>
            <person name="Sun H."/>
            <person name="Tunlid A."/>
            <person name="Henrissat B."/>
            <person name="Grigoriev I.V."/>
            <person name="Hibbett D.S."/>
            <person name="Martin F."/>
        </authorList>
    </citation>
    <scope>NUCLEOTIDE SEQUENCE [LARGE SCALE GENOMIC DNA]</scope>
    <source>
        <strain evidence="1 2">Koide BX008</strain>
    </source>
</reference>
<evidence type="ECO:0000313" key="1">
    <source>
        <dbReference type="EMBL" id="KIL60479.1"/>
    </source>
</evidence>
<proteinExistence type="predicted"/>
<sequence>MEKRETAARLQQQVTFGCDYWTIQLIVTYQSQEEFNEKSLAEAAQEAFSKSR</sequence>
<dbReference type="AlphaFoldDB" id="A0A0C2T1Y5"/>
<gene>
    <name evidence="1" type="ORF">M378DRAFT_168079</name>
</gene>
<dbReference type="Proteomes" id="UP000054549">
    <property type="component" value="Unassembled WGS sequence"/>
</dbReference>
<organism evidence="1 2">
    <name type="scientific">Amanita muscaria (strain Koide BX008)</name>
    <dbReference type="NCBI Taxonomy" id="946122"/>
    <lineage>
        <taxon>Eukaryota</taxon>
        <taxon>Fungi</taxon>
        <taxon>Dikarya</taxon>
        <taxon>Basidiomycota</taxon>
        <taxon>Agaricomycotina</taxon>
        <taxon>Agaricomycetes</taxon>
        <taxon>Agaricomycetidae</taxon>
        <taxon>Agaricales</taxon>
        <taxon>Pluteineae</taxon>
        <taxon>Amanitaceae</taxon>
        <taxon>Amanita</taxon>
    </lineage>
</organism>
<keyword evidence="2" id="KW-1185">Reference proteome</keyword>
<dbReference type="InParanoid" id="A0A0C2T1Y5"/>
<evidence type="ECO:0000313" key="2">
    <source>
        <dbReference type="Proteomes" id="UP000054549"/>
    </source>
</evidence>